<dbReference type="InterPro" id="IPR012312">
    <property type="entry name" value="Hemerythrin-like"/>
</dbReference>
<evidence type="ECO:0000256" key="1">
    <source>
        <dbReference type="ARBA" id="ARBA00010587"/>
    </source>
</evidence>
<dbReference type="InterPro" id="IPR035938">
    <property type="entry name" value="Hemerythrin-like_sf"/>
</dbReference>
<dbReference type="AlphaFoldDB" id="A0A1F4UXC3"/>
<dbReference type="Proteomes" id="UP000177458">
    <property type="component" value="Unassembled WGS sequence"/>
</dbReference>
<gene>
    <name evidence="5" type="ORF">A3A69_01700</name>
</gene>
<dbReference type="GO" id="GO:0046872">
    <property type="term" value="F:metal ion binding"/>
    <property type="evidence" value="ECO:0007669"/>
    <property type="project" value="UniProtKB-KW"/>
</dbReference>
<evidence type="ECO:0000256" key="2">
    <source>
        <dbReference type="ARBA" id="ARBA00022723"/>
    </source>
</evidence>
<comment type="caution">
    <text evidence="5">The sequence shown here is derived from an EMBL/GenBank/DDBJ whole genome shotgun (WGS) entry which is preliminary data.</text>
</comment>
<organism evidence="5 6">
    <name type="scientific">candidate division WWE3 bacterium RIFCSPLOWO2_01_FULL_37_15</name>
    <dbReference type="NCBI Taxonomy" id="1802622"/>
    <lineage>
        <taxon>Bacteria</taxon>
        <taxon>Katanobacteria</taxon>
    </lineage>
</organism>
<sequence>MTNNKKFVWNESYSVKVHVLDEQHKKFFDIANQISDLLNNPNSSTFKHSLTLTIIELARYGINSLCSEEDFLIKYNCKGYEDHLISHDCYREKVKELLSKARNETTDFYELANEVAEFTQNWIDYHIAYKDKESIDGTVLNKLLP</sequence>
<proteinExistence type="inferred from homology"/>
<dbReference type="InterPro" id="IPR012827">
    <property type="entry name" value="Hemerythrin_metal-bd"/>
</dbReference>
<comment type="similarity">
    <text evidence="1">Belongs to the hemerythrin family.</text>
</comment>
<reference evidence="5 6" key="1">
    <citation type="journal article" date="2016" name="Nat. Commun.">
        <title>Thousands of microbial genomes shed light on interconnected biogeochemical processes in an aquifer system.</title>
        <authorList>
            <person name="Anantharaman K."/>
            <person name="Brown C.T."/>
            <person name="Hug L.A."/>
            <person name="Sharon I."/>
            <person name="Castelle C.J."/>
            <person name="Probst A.J."/>
            <person name="Thomas B.C."/>
            <person name="Singh A."/>
            <person name="Wilkins M.J."/>
            <person name="Karaoz U."/>
            <person name="Brodie E.L."/>
            <person name="Williams K.H."/>
            <person name="Hubbard S.S."/>
            <person name="Banfield J.F."/>
        </authorList>
    </citation>
    <scope>NUCLEOTIDE SEQUENCE [LARGE SCALE GENOMIC DNA]</scope>
</reference>
<dbReference type="PANTHER" id="PTHR37164:SF1">
    <property type="entry name" value="BACTERIOHEMERYTHRIN"/>
    <property type="match status" value="1"/>
</dbReference>
<evidence type="ECO:0000313" key="5">
    <source>
        <dbReference type="EMBL" id="OGC49581.1"/>
    </source>
</evidence>
<dbReference type="EMBL" id="MEVF01000019">
    <property type="protein sequence ID" value="OGC49581.1"/>
    <property type="molecule type" value="Genomic_DNA"/>
</dbReference>
<protein>
    <recommendedName>
        <fullName evidence="4">Hemerythrin-like domain-containing protein</fullName>
    </recommendedName>
</protein>
<dbReference type="CDD" id="cd12107">
    <property type="entry name" value="Hemerythrin"/>
    <property type="match status" value="1"/>
</dbReference>
<dbReference type="SUPFAM" id="SSF47188">
    <property type="entry name" value="Hemerythrin-like"/>
    <property type="match status" value="1"/>
</dbReference>
<evidence type="ECO:0000259" key="4">
    <source>
        <dbReference type="Pfam" id="PF01814"/>
    </source>
</evidence>
<accession>A0A1F4UXC3</accession>
<keyword evidence="3" id="KW-0408">Iron</keyword>
<feature type="domain" description="Hemerythrin-like" evidence="4">
    <location>
        <begin position="17"/>
        <end position="132"/>
    </location>
</feature>
<dbReference type="PANTHER" id="PTHR37164">
    <property type="entry name" value="BACTERIOHEMERYTHRIN"/>
    <property type="match status" value="1"/>
</dbReference>
<evidence type="ECO:0000313" key="6">
    <source>
        <dbReference type="Proteomes" id="UP000177458"/>
    </source>
</evidence>
<name>A0A1F4UXC3_UNCKA</name>
<keyword evidence="2" id="KW-0479">Metal-binding</keyword>
<dbReference type="Pfam" id="PF01814">
    <property type="entry name" value="Hemerythrin"/>
    <property type="match status" value="1"/>
</dbReference>
<dbReference type="Gene3D" id="1.20.120.50">
    <property type="entry name" value="Hemerythrin-like"/>
    <property type="match status" value="1"/>
</dbReference>
<evidence type="ECO:0000256" key="3">
    <source>
        <dbReference type="ARBA" id="ARBA00023004"/>
    </source>
</evidence>
<dbReference type="NCBIfam" id="TIGR02481">
    <property type="entry name" value="hemeryth_dom"/>
    <property type="match status" value="1"/>
</dbReference>
<dbReference type="InterPro" id="IPR050669">
    <property type="entry name" value="Hemerythrin"/>
</dbReference>